<gene>
    <name evidence="1" type="ORF">Tco_0839286</name>
</gene>
<organism evidence="1 2">
    <name type="scientific">Tanacetum coccineum</name>
    <dbReference type="NCBI Taxonomy" id="301880"/>
    <lineage>
        <taxon>Eukaryota</taxon>
        <taxon>Viridiplantae</taxon>
        <taxon>Streptophyta</taxon>
        <taxon>Embryophyta</taxon>
        <taxon>Tracheophyta</taxon>
        <taxon>Spermatophyta</taxon>
        <taxon>Magnoliopsida</taxon>
        <taxon>eudicotyledons</taxon>
        <taxon>Gunneridae</taxon>
        <taxon>Pentapetalae</taxon>
        <taxon>asterids</taxon>
        <taxon>campanulids</taxon>
        <taxon>Asterales</taxon>
        <taxon>Asteraceae</taxon>
        <taxon>Asteroideae</taxon>
        <taxon>Anthemideae</taxon>
        <taxon>Anthemidinae</taxon>
        <taxon>Tanacetum</taxon>
    </lineage>
</organism>
<reference evidence="1" key="1">
    <citation type="journal article" date="2022" name="Int. J. Mol. Sci.">
        <title>Draft Genome of Tanacetum Coccineum: Genomic Comparison of Closely Related Tanacetum-Family Plants.</title>
        <authorList>
            <person name="Yamashiro T."/>
            <person name="Shiraishi A."/>
            <person name="Nakayama K."/>
            <person name="Satake H."/>
        </authorList>
    </citation>
    <scope>NUCLEOTIDE SEQUENCE</scope>
</reference>
<keyword evidence="2" id="KW-1185">Reference proteome</keyword>
<evidence type="ECO:0008006" key="3">
    <source>
        <dbReference type="Google" id="ProtNLM"/>
    </source>
</evidence>
<comment type="caution">
    <text evidence="1">The sequence shown here is derived from an EMBL/GenBank/DDBJ whole genome shotgun (WGS) entry which is preliminary data.</text>
</comment>
<accession>A0ABQ5AV86</accession>
<proteinExistence type="predicted"/>
<dbReference type="Proteomes" id="UP001151760">
    <property type="component" value="Unassembled WGS sequence"/>
</dbReference>
<protein>
    <recommendedName>
        <fullName evidence="3">CCHC-type domain-containing protein</fullName>
    </recommendedName>
</protein>
<dbReference type="EMBL" id="BQNB010012538">
    <property type="protein sequence ID" value="GJT04824.1"/>
    <property type="molecule type" value="Genomic_DNA"/>
</dbReference>
<name>A0ABQ5AV86_9ASTR</name>
<sequence>MGLEDKILVPKPPQNCATCGDPVDGLYCRPCAFVRKCLNEGWYTIHDENEILNTSESSNHNTNVVSAPQEPFVFNQDPGQNSSRSPPHIDHNCCYECGDSLNDIFCQRCTCKSCGKGAHYGYNCPPQIPIISNPEPCYNQNLNEILQNLQSLQQQCLLGKRGFQPERLAWVWLCNDYLSGRGISFLDLGRTSLKEGRYSDNMVQTRNSDNNNPTDPIATQLAAIAAKLEAIETMKEFIAALKEGDRSRSRGSNNSDGESGVDSRLDSITRLISRILVAETLAVGC</sequence>
<evidence type="ECO:0000313" key="1">
    <source>
        <dbReference type="EMBL" id="GJT04824.1"/>
    </source>
</evidence>
<reference evidence="1" key="2">
    <citation type="submission" date="2022-01" db="EMBL/GenBank/DDBJ databases">
        <authorList>
            <person name="Yamashiro T."/>
            <person name="Shiraishi A."/>
            <person name="Satake H."/>
            <person name="Nakayama K."/>
        </authorList>
    </citation>
    <scope>NUCLEOTIDE SEQUENCE</scope>
</reference>
<evidence type="ECO:0000313" key="2">
    <source>
        <dbReference type="Proteomes" id="UP001151760"/>
    </source>
</evidence>